<dbReference type="InterPro" id="IPR031915">
    <property type="entry name" value="Clr2_N"/>
</dbReference>
<feature type="region of interest" description="Disordered" evidence="1">
    <location>
        <begin position="178"/>
        <end position="231"/>
    </location>
</feature>
<keyword evidence="4" id="KW-1185">Reference proteome</keyword>
<dbReference type="OrthoDB" id="2421327at2759"/>
<dbReference type="PANTHER" id="PTHR38046">
    <property type="entry name" value="CRYPTIC LOCI REGULATOR 2"/>
    <property type="match status" value="1"/>
</dbReference>
<dbReference type="GO" id="GO:0070824">
    <property type="term" value="C:SHREC complex"/>
    <property type="evidence" value="ECO:0007669"/>
    <property type="project" value="InterPro"/>
</dbReference>
<dbReference type="AlphaFoldDB" id="A0A165F3V8"/>
<feature type="compositionally biased region" description="Basic and acidic residues" evidence="1">
    <location>
        <begin position="181"/>
        <end position="196"/>
    </location>
</feature>
<dbReference type="Pfam" id="PF16761">
    <property type="entry name" value="Clr2_transil"/>
    <property type="match status" value="1"/>
</dbReference>
<dbReference type="GO" id="GO:0033553">
    <property type="term" value="C:rDNA heterochromatin"/>
    <property type="evidence" value="ECO:0007669"/>
    <property type="project" value="TreeGrafter"/>
</dbReference>
<feature type="domain" description="Cryptic loci regulator 2 N-terminal" evidence="2">
    <location>
        <begin position="99"/>
        <end position="167"/>
    </location>
</feature>
<dbReference type="Proteomes" id="UP000076871">
    <property type="component" value="Unassembled WGS sequence"/>
</dbReference>
<reference evidence="3 4" key="1">
    <citation type="journal article" date="2016" name="Mol. Biol. Evol.">
        <title>Comparative Genomics of Early-Diverging Mushroom-Forming Fungi Provides Insights into the Origins of Lignocellulose Decay Capabilities.</title>
        <authorList>
            <person name="Nagy L.G."/>
            <person name="Riley R."/>
            <person name="Tritt A."/>
            <person name="Adam C."/>
            <person name="Daum C."/>
            <person name="Floudas D."/>
            <person name="Sun H."/>
            <person name="Yadav J.S."/>
            <person name="Pangilinan J."/>
            <person name="Larsson K.H."/>
            <person name="Matsuura K."/>
            <person name="Barry K."/>
            <person name="Labutti K."/>
            <person name="Kuo R."/>
            <person name="Ohm R.A."/>
            <person name="Bhattacharya S.S."/>
            <person name="Shirouzu T."/>
            <person name="Yoshinaga Y."/>
            <person name="Martin F.M."/>
            <person name="Grigoriev I.V."/>
            <person name="Hibbett D.S."/>
        </authorList>
    </citation>
    <scope>NUCLEOTIDE SEQUENCE [LARGE SCALE GENOMIC DNA]</scope>
    <source>
        <strain evidence="3 4">93-53</strain>
    </source>
</reference>
<evidence type="ECO:0000313" key="3">
    <source>
        <dbReference type="EMBL" id="KZT08329.1"/>
    </source>
</evidence>
<organism evidence="3 4">
    <name type="scientific">Laetiporus sulphureus 93-53</name>
    <dbReference type="NCBI Taxonomy" id="1314785"/>
    <lineage>
        <taxon>Eukaryota</taxon>
        <taxon>Fungi</taxon>
        <taxon>Dikarya</taxon>
        <taxon>Basidiomycota</taxon>
        <taxon>Agaricomycotina</taxon>
        <taxon>Agaricomycetes</taxon>
        <taxon>Polyporales</taxon>
        <taxon>Laetiporus</taxon>
    </lineage>
</organism>
<name>A0A165F3V8_9APHY</name>
<dbReference type="RefSeq" id="XP_040766069.1">
    <property type="nucleotide sequence ID" value="XM_040906295.1"/>
</dbReference>
<evidence type="ECO:0000256" key="1">
    <source>
        <dbReference type="SAM" id="MobiDB-lite"/>
    </source>
</evidence>
<sequence>MSGSWLIVKTPYYSAYQYSGGAVGVVLEPRATDADPHNIPPQTTREPDAEGKVWYYERENEENDKDWRKKLGEVIARQVVEQDVKRQRDQWSGNPKTSILFEFPVGYTLWVHYTQDRHVPRHDTYLYGSRTVNNFRSPAEFAEHLIWLMNGSAVDRDGNTLCRCVYCCPGRTQEEISAELGVRRPSDKKEKRRSGQEEGSGSRPAGRRRKSTVVTTIPAKDYTKLNTNPST</sequence>
<evidence type="ECO:0000259" key="2">
    <source>
        <dbReference type="Pfam" id="PF16761"/>
    </source>
</evidence>
<dbReference type="InterPro" id="IPR038986">
    <property type="entry name" value="Clr2"/>
</dbReference>
<evidence type="ECO:0000313" key="4">
    <source>
        <dbReference type="Proteomes" id="UP000076871"/>
    </source>
</evidence>
<dbReference type="GeneID" id="63823324"/>
<proteinExistence type="predicted"/>
<protein>
    <recommendedName>
        <fullName evidence="2">Cryptic loci regulator 2 N-terminal domain-containing protein</fullName>
    </recommendedName>
</protein>
<dbReference type="EMBL" id="KV427615">
    <property type="protein sequence ID" value="KZT08329.1"/>
    <property type="molecule type" value="Genomic_DNA"/>
</dbReference>
<dbReference type="GO" id="GO:0030466">
    <property type="term" value="P:silent mating-type cassette heterochromatin formation"/>
    <property type="evidence" value="ECO:0007669"/>
    <property type="project" value="TreeGrafter"/>
</dbReference>
<dbReference type="GO" id="GO:0031934">
    <property type="term" value="C:mating-type region heterochromatin"/>
    <property type="evidence" value="ECO:0007669"/>
    <property type="project" value="TreeGrafter"/>
</dbReference>
<dbReference type="PANTHER" id="PTHR38046:SF1">
    <property type="entry name" value="CRYPTIC LOCI REGULATOR 2"/>
    <property type="match status" value="1"/>
</dbReference>
<gene>
    <name evidence="3" type="ORF">LAESUDRAFT_697177</name>
</gene>
<accession>A0A165F3V8</accession>
<dbReference type="STRING" id="1314785.A0A165F3V8"/>
<dbReference type="InParanoid" id="A0A165F3V8"/>